<reference evidence="3 4" key="1">
    <citation type="submission" date="2017-08" db="EMBL/GenBank/DDBJ databases">
        <title>Genome sequence of Streptomyces albireticuli NRRL B-1670.</title>
        <authorList>
            <person name="Graham D.E."/>
            <person name="Mahan K.M."/>
            <person name="Klingeman D.M."/>
            <person name="Hettich R.L."/>
            <person name="Parry R.J."/>
            <person name="Spain J.C."/>
        </authorList>
    </citation>
    <scope>NUCLEOTIDE SEQUENCE [LARGE SCALE GENOMIC DNA]</scope>
    <source>
        <strain evidence="3 4">NRRL B-1670</strain>
    </source>
</reference>
<feature type="compositionally biased region" description="Polar residues" evidence="1">
    <location>
        <begin position="15"/>
        <end position="25"/>
    </location>
</feature>
<feature type="region of interest" description="Disordered" evidence="1">
    <location>
        <begin position="1"/>
        <end position="33"/>
    </location>
</feature>
<evidence type="ECO:0000313" key="4">
    <source>
        <dbReference type="Proteomes" id="UP000218944"/>
    </source>
</evidence>
<dbReference type="Pfam" id="PF04149">
    <property type="entry name" value="DUF397"/>
    <property type="match status" value="1"/>
</dbReference>
<protein>
    <recommendedName>
        <fullName evidence="2">DUF397 domain-containing protein</fullName>
    </recommendedName>
</protein>
<dbReference type="RefSeq" id="WP_095582256.1">
    <property type="nucleotide sequence ID" value="NZ_NSJV01000383.1"/>
</dbReference>
<comment type="caution">
    <text evidence="3">The sequence shown here is derived from an EMBL/GenBank/DDBJ whole genome shotgun (WGS) entry which is preliminary data.</text>
</comment>
<evidence type="ECO:0000313" key="3">
    <source>
        <dbReference type="EMBL" id="PAU47302.1"/>
    </source>
</evidence>
<proteinExistence type="predicted"/>
<sequence length="90" mass="9514">PAPTPALVPEDSPDGTLTWQRSSFSGSGGGTECVEAAVTPDGRLHLRESDRPATVLTPSRGVWVAFLRAVRTGVDAGTEEPAFRARKIPE</sequence>
<gene>
    <name evidence="3" type="ORF">CK936_19530</name>
</gene>
<evidence type="ECO:0000256" key="1">
    <source>
        <dbReference type="SAM" id="MobiDB-lite"/>
    </source>
</evidence>
<dbReference type="Proteomes" id="UP000218944">
    <property type="component" value="Unassembled WGS sequence"/>
</dbReference>
<keyword evidence="4" id="KW-1185">Reference proteome</keyword>
<organism evidence="3 4">
    <name type="scientific">Streptomyces albireticuli</name>
    <dbReference type="NCBI Taxonomy" id="1940"/>
    <lineage>
        <taxon>Bacteria</taxon>
        <taxon>Bacillati</taxon>
        <taxon>Actinomycetota</taxon>
        <taxon>Actinomycetes</taxon>
        <taxon>Kitasatosporales</taxon>
        <taxon>Streptomycetaceae</taxon>
        <taxon>Streptomyces</taxon>
    </lineage>
</organism>
<feature type="domain" description="DUF397" evidence="2">
    <location>
        <begin position="17"/>
        <end position="71"/>
    </location>
</feature>
<accession>A0A2A2D7K8</accession>
<name>A0A2A2D7K8_9ACTN</name>
<feature type="non-terminal residue" evidence="3">
    <location>
        <position position="1"/>
    </location>
</feature>
<dbReference type="EMBL" id="NSJV01000383">
    <property type="protein sequence ID" value="PAU47302.1"/>
    <property type="molecule type" value="Genomic_DNA"/>
</dbReference>
<dbReference type="InterPro" id="IPR007278">
    <property type="entry name" value="DUF397"/>
</dbReference>
<dbReference type="AlphaFoldDB" id="A0A2A2D7K8"/>
<evidence type="ECO:0000259" key="2">
    <source>
        <dbReference type="Pfam" id="PF04149"/>
    </source>
</evidence>